<protein>
    <submittedName>
        <fullName evidence="2">Phosphatidylethanolamine N-methyltransferase /phosphatidyl-N-methylethanolamine N-methyltransferase</fullName>
    </submittedName>
</protein>
<dbReference type="AlphaFoldDB" id="A0A2N3XQB8"/>
<dbReference type="SUPFAM" id="SSF53335">
    <property type="entry name" value="S-adenosyl-L-methionine-dependent methyltransferases"/>
    <property type="match status" value="1"/>
</dbReference>
<feature type="domain" description="Methyltransferase" evidence="1">
    <location>
        <begin position="73"/>
        <end position="171"/>
    </location>
</feature>
<evidence type="ECO:0000313" key="3">
    <source>
        <dbReference type="Proteomes" id="UP000233786"/>
    </source>
</evidence>
<proteinExistence type="predicted"/>
<reference evidence="2" key="1">
    <citation type="submission" date="2017-12" db="EMBL/GenBank/DDBJ databases">
        <title>Sequencing the genomes of 1000 Actinobacteria strains.</title>
        <authorList>
            <person name="Klenk H.-P."/>
        </authorList>
    </citation>
    <scope>NUCLEOTIDE SEQUENCE [LARGE SCALE GENOMIC DNA]</scope>
    <source>
        <strain evidence="2">DSM 44228</strain>
    </source>
</reference>
<dbReference type="Gene3D" id="3.40.50.150">
    <property type="entry name" value="Vaccinia Virus protein VP39"/>
    <property type="match status" value="1"/>
</dbReference>
<dbReference type="GO" id="GO:0008168">
    <property type="term" value="F:methyltransferase activity"/>
    <property type="evidence" value="ECO:0007669"/>
    <property type="project" value="UniProtKB-KW"/>
</dbReference>
<accession>A0A2N3XQB8</accession>
<dbReference type="InterPro" id="IPR029063">
    <property type="entry name" value="SAM-dependent_MTases_sf"/>
</dbReference>
<dbReference type="Proteomes" id="UP000233786">
    <property type="component" value="Unassembled WGS sequence"/>
</dbReference>
<dbReference type="Pfam" id="PF13649">
    <property type="entry name" value="Methyltransf_25"/>
    <property type="match status" value="1"/>
</dbReference>
<organism evidence="2 3">
    <name type="scientific">Saccharopolyspora spinosa</name>
    <dbReference type="NCBI Taxonomy" id="60894"/>
    <lineage>
        <taxon>Bacteria</taxon>
        <taxon>Bacillati</taxon>
        <taxon>Actinomycetota</taxon>
        <taxon>Actinomycetes</taxon>
        <taxon>Pseudonocardiales</taxon>
        <taxon>Pseudonocardiaceae</taxon>
        <taxon>Saccharopolyspora</taxon>
    </lineage>
</organism>
<dbReference type="EMBL" id="PJNB01000001">
    <property type="protein sequence ID" value="PKW12877.1"/>
    <property type="molecule type" value="Genomic_DNA"/>
</dbReference>
<dbReference type="RefSeq" id="WP_010315375.1">
    <property type="nucleotide sequence ID" value="NZ_CP061007.1"/>
</dbReference>
<evidence type="ECO:0000259" key="1">
    <source>
        <dbReference type="Pfam" id="PF13649"/>
    </source>
</evidence>
<comment type="caution">
    <text evidence="2">The sequence shown here is derived from an EMBL/GenBank/DDBJ whole genome shotgun (WGS) entry which is preliminary data.</text>
</comment>
<dbReference type="GO" id="GO:0032259">
    <property type="term" value="P:methylation"/>
    <property type="evidence" value="ECO:0007669"/>
    <property type="project" value="UniProtKB-KW"/>
</dbReference>
<gene>
    <name evidence="2" type="ORF">A8926_0369</name>
</gene>
<dbReference type="InterPro" id="IPR041698">
    <property type="entry name" value="Methyltransf_25"/>
</dbReference>
<dbReference type="STRING" id="994479.GCA_000194155_07550"/>
<keyword evidence="3" id="KW-1185">Reference proteome</keyword>
<name>A0A2N3XQB8_SACSN</name>
<evidence type="ECO:0000313" key="2">
    <source>
        <dbReference type="EMBL" id="PKW12877.1"/>
    </source>
</evidence>
<sequence>MTPQQEQRGWSAAPQIRKFGSVGQHAASKLKEYRTFIQAAVRNPKMVGAATPTSAAVAATVAQVVPTTGAPVVVELGPGTGSLSNGIHRRLPEGSRHIGIELGEGMVKHLRTHKPWMEIVHGDAGDLLALLDKHNIDRVDAVISSIPWSLLAAGAQNHILRQAVEALAPQGAFTALTYLPADQTPGGRRFRNRLGLTFDEVLTHTTWRNLPPILHYICRRPLR</sequence>